<comment type="caution">
    <text evidence="1">The sequence shown here is derived from an EMBL/GenBank/DDBJ whole genome shotgun (WGS) entry which is preliminary data.</text>
</comment>
<evidence type="ECO:0000313" key="1">
    <source>
        <dbReference type="EMBL" id="OWZ11730.1"/>
    </source>
</evidence>
<dbReference type="AlphaFoldDB" id="A0A225W4F8"/>
<name>A0A225W4F8_9STRA</name>
<proteinExistence type="predicted"/>
<dbReference type="OrthoDB" id="128775at2759"/>
<reference evidence="2" key="1">
    <citation type="submission" date="2017-03" db="EMBL/GenBank/DDBJ databases">
        <title>Phytopthora megakarya and P. palmivora, two closely related causual agents of cacao black pod achieved similar genome size and gene model numbers by different mechanisms.</title>
        <authorList>
            <person name="Ali S."/>
            <person name="Shao J."/>
            <person name="Larry D.J."/>
            <person name="Kronmiller B."/>
            <person name="Shen D."/>
            <person name="Strem M.D."/>
            <person name="Melnick R.L."/>
            <person name="Guiltinan M.J."/>
            <person name="Tyler B.M."/>
            <person name="Meinhardt L.W."/>
            <person name="Bailey B.A."/>
        </authorList>
    </citation>
    <scope>NUCLEOTIDE SEQUENCE [LARGE SCALE GENOMIC DNA]</scope>
    <source>
        <strain evidence="2">zdho120</strain>
    </source>
</reference>
<dbReference type="EMBL" id="NBNE01002041">
    <property type="protein sequence ID" value="OWZ11730.1"/>
    <property type="molecule type" value="Genomic_DNA"/>
</dbReference>
<dbReference type="Proteomes" id="UP000198211">
    <property type="component" value="Unassembled WGS sequence"/>
</dbReference>
<protein>
    <submittedName>
        <fullName evidence="1">Uncharacterized protein</fullName>
    </submittedName>
</protein>
<gene>
    <name evidence="1" type="ORF">PHMEG_00015208</name>
</gene>
<keyword evidence="2" id="KW-1185">Reference proteome</keyword>
<accession>A0A225W4F8</accession>
<evidence type="ECO:0000313" key="2">
    <source>
        <dbReference type="Proteomes" id="UP000198211"/>
    </source>
</evidence>
<organism evidence="1 2">
    <name type="scientific">Phytophthora megakarya</name>
    <dbReference type="NCBI Taxonomy" id="4795"/>
    <lineage>
        <taxon>Eukaryota</taxon>
        <taxon>Sar</taxon>
        <taxon>Stramenopiles</taxon>
        <taxon>Oomycota</taxon>
        <taxon>Peronosporomycetes</taxon>
        <taxon>Peronosporales</taxon>
        <taxon>Peronosporaceae</taxon>
        <taxon>Phytophthora</taxon>
    </lineage>
</organism>
<sequence>MKHYNLHTKSHVHTARDLVPKIRVKSVTNNSIGVITATRNDGGFFLMTCFAHYPGKVLARYVFASWPNKAAHRNFKTSALLTALLIFNRPSSRYGCEIMSVVVTMNNLKRSRDTRLSHLPPLQHVSGVSLLELVQLWRNLSAHDERPNRALNAGWTSVLLRDFQFHDLVVNIISSGVQHVFTIHIGSSNVPKNHNSARPVLNALRCSVRQGQYDGTYLVVDLDVARQWNILRFSPFGCVPKKAVDPRVEARRIHNLSFPTTSATNAMPNKD</sequence>